<proteinExistence type="predicted"/>
<evidence type="ECO:0000259" key="3">
    <source>
        <dbReference type="Pfam" id="PF13897"/>
    </source>
</evidence>
<dbReference type="InterPro" id="IPR036598">
    <property type="entry name" value="GOLD_dom_sf"/>
</dbReference>
<dbReference type="OrthoDB" id="5839451at2759"/>
<sequence length="182" mass="21166">MYFVCQIRVPTHEDGRCLFWEFATDKYDLGFGLYFEWTLTPPDKITVNVSESSDEEEDEEDGENEESTERRQSAGRQFAIVIYPDIQLHTLDQLHHFISSNNLSGLGEDPELSAGDLERGSHKGEIRVPTDELIPVYRRDCHLAVHCGSHLYPGCGVYVLKFDNSYSVWRSKWLYYRVYFAR</sequence>
<dbReference type="PANTHER" id="PTHR22973:SF12">
    <property type="entry name" value="LD35087P"/>
    <property type="match status" value="1"/>
</dbReference>
<reference evidence="4" key="1">
    <citation type="submission" date="2018-11" db="EMBL/GenBank/DDBJ databases">
        <authorList>
            <consortium name="Pathogen Informatics"/>
        </authorList>
    </citation>
    <scope>NUCLEOTIDE SEQUENCE</scope>
</reference>
<feature type="domain" description="GOLD" evidence="3">
    <location>
        <begin position="5"/>
        <end position="180"/>
    </location>
</feature>
<dbReference type="SUPFAM" id="SSF101576">
    <property type="entry name" value="Supernatant protein factor (SPF), C-terminal domain"/>
    <property type="match status" value="1"/>
</dbReference>
<protein>
    <recommendedName>
        <fullName evidence="3">GOLD domain-containing protein</fullName>
    </recommendedName>
</protein>
<dbReference type="Pfam" id="PF13897">
    <property type="entry name" value="GOLD_2"/>
    <property type="match status" value="1"/>
</dbReference>
<keyword evidence="1" id="KW-0007">Acetylation</keyword>
<organism evidence="4 5">
    <name type="scientific">Protopolystoma xenopodis</name>
    <dbReference type="NCBI Taxonomy" id="117903"/>
    <lineage>
        <taxon>Eukaryota</taxon>
        <taxon>Metazoa</taxon>
        <taxon>Spiralia</taxon>
        <taxon>Lophotrochozoa</taxon>
        <taxon>Platyhelminthes</taxon>
        <taxon>Monogenea</taxon>
        <taxon>Polyopisthocotylea</taxon>
        <taxon>Polystomatidea</taxon>
        <taxon>Polystomatidae</taxon>
        <taxon>Protopolystoma</taxon>
    </lineage>
</organism>
<dbReference type="EMBL" id="CAAALY010086627">
    <property type="protein sequence ID" value="VEL27346.1"/>
    <property type="molecule type" value="Genomic_DNA"/>
</dbReference>
<name>A0A448X3S9_9PLAT</name>
<feature type="region of interest" description="Disordered" evidence="2">
    <location>
        <begin position="48"/>
        <end position="73"/>
    </location>
</feature>
<dbReference type="PANTHER" id="PTHR22973">
    <property type="entry name" value="LD35087P"/>
    <property type="match status" value="1"/>
</dbReference>
<evidence type="ECO:0000256" key="2">
    <source>
        <dbReference type="SAM" id="MobiDB-lite"/>
    </source>
</evidence>
<evidence type="ECO:0000256" key="1">
    <source>
        <dbReference type="ARBA" id="ARBA00022990"/>
    </source>
</evidence>
<dbReference type="GO" id="GO:0000139">
    <property type="term" value="C:Golgi membrane"/>
    <property type="evidence" value="ECO:0007669"/>
    <property type="project" value="TreeGrafter"/>
</dbReference>
<dbReference type="InterPro" id="IPR052269">
    <property type="entry name" value="Golgi-PI4KB_interaction"/>
</dbReference>
<comment type="caution">
    <text evidence="4">The sequence shown here is derived from an EMBL/GenBank/DDBJ whole genome shotgun (WGS) entry which is preliminary data.</text>
</comment>
<keyword evidence="5" id="KW-1185">Reference proteome</keyword>
<dbReference type="InterPro" id="IPR009038">
    <property type="entry name" value="GOLD_dom"/>
</dbReference>
<accession>A0A448X3S9</accession>
<dbReference type="Proteomes" id="UP000784294">
    <property type="component" value="Unassembled WGS sequence"/>
</dbReference>
<evidence type="ECO:0000313" key="4">
    <source>
        <dbReference type="EMBL" id="VEL27346.1"/>
    </source>
</evidence>
<evidence type="ECO:0000313" key="5">
    <source>
        <dbReference type="Proteomes" id="UP000784294"/>
    </source>
</evidence>
<dbReference type="AlphaFoldDB" id="A0A448X3S9"/>
<dbReference type="Gene3D" id="2.60.120.680">
    <property type="entry name" value="GOLD domain"/>
    <property type="match status" value="1"/>
</dbReference>
<gene>
    <name evidence="4" type="ORF">PXEA_LOCUS20786</name>
</gene>
<feature type="compositionally biased region" description="Acidic residues" evidence="2">
    <location>
        <begin position="52"/>
        <end position="66"/>
    </location>
</feature>